<evidence type="ECO:0000313" key="2">
    <source>
        <dbReference type="Proteomes" id="UP000515123"/>
    </source>
</evidence>
<reference evidence="2" key="1">
    <citation type="journal article" date="2015" name="Nat. Genet.">
        <title>The pineapple genome and the evolution of CAM photosynthesis.</title>
        <authorList>
            <person name="Ming R."/>
            <person name="VanBuren R."/>
            <person name="Wai C.M."/>
            <person name="Tang H."/>
            <person name="Schatz M.C."/>
            <person name="Bowers J.E."/>
            <person name="Lyons E."/>
            <person name="Wang M.L."/>
            <person name="Chen J."/>
            <person name="Biggers E."/>
            <person name="Zhang J."/>
            <person name="Huang L."/>
            <person name="Zhang L."/>
            <person name="Miao W."/>
            <person name="Zhang J."/>
            <person name="Ye Z."/>
            <person name="Miao C."/>
            <person name="Lin Z."/>
            <person name="Wang H."/>
            <person name="Zhou H."/>
            <person name="Yim W.C."/>
            <person name="Priest H.D."/>
            <person name="Zheng C."/>
            <person name="Woodhouse M."/>
            <person name="Edger P.P."/>
            <person name="Guyot R."/>
            <person name="Guo H.B."/>
            <person name="Guo H."/>
            <person name="Zheng G."/>
            <person name="Singh R."/>
            <person name="Sharma A."/>
            <person name="Min X."/>
            <person name="Zheng Y."/>
            <person name="Lee H."/>
            <person name="Gurtowski J."/>
            <person name="Sedlazeck F.J."/>
            <person name="Harkess A."/>
            <person name="McKain M.R."/>
            <person name="Liao Z."/>
            <person name="Fang J."/>
            <person name="Liu J."/>
            <person name="Zhang X."/>
            <person name="Zhang Q."/>
            <person name="Hu W."/>
            <person name="Qin Y."/>
            <person name="Wang K."/>
            <person name="Chen L.Y."/>
            <person name="Shirley N."/>
            <person name="Lin Y.R."/>
            <person name="Liu L.Y."/>
            <person name="Hernandez A.G."/>
            <person name="Wright C.L."/>
            <person name="Bulone V."/>
            <person name="Tuskan G.A."/>
            <person name="Heath K."/>
            <person name="Zee F."/>
            <person name="Moore P.H."/>
            <person name="Sunkar R."/>
            <person name="Leebens-Mack J.H."/>
            <person name="Mockler T."/>
            <person name="Bennetzen J.L."/>
            <person name="Freeling M."/>
            <person name="Sankoff D."/>
            <person name="Paterson A.H."/>
            <person name="Zhu X."/>
            <person name="Yang X."/>
            <person name="Smith J.A."/>
            <person name="Cushman J.C."/>
            <person name="Paull R.E."/>
            <person name="Yu Q."/>
        </authorList>
    </citation>
    <scope>NUCLEOTIDE SEQUENCE [LARGE SCALE GENOMIC DNA]</scope>
    <source>
        <strain evidence="2">cv. F153</strain>
    </source>
</reference>
<dbReference type="GeneID" id="109704232"/>
<sequence length="107" mass="12210">MVGESKKSIVQVKKSNRASTSSQRTMECRSEKPWLRSQSKKSEPTPPLSEDPDASTHIPSTITNRSSSPTIANPDTNTTGFWVLVLCFRFDALFWGRDVYILIYKRW</sequence>
<feature type="compositionally biased region" description="Polar residues" evidence="1">
    <location>
        <begin position="57"/>
        <end position="73"/>
    </location>
</feature>
<dbReference type="AlphaFoldDB" id="A0A6P5EG59"/>
<reference evidence="3 4" key="2">
    <citation type="submission" date="2025-04" db="UniProtKB">
        <authorList>
            <consortium name="RefSeq"/>
        </authorList>
    </citation>
    <scope>IDENTIFICATION</scope>
    <source>
        <tissue evidence="3 4">Leaf</tissue>
    </source>
</reference>
<protein>
    <submittedName>
        <fullName evidence="3 4">Uncharacterized protein LOC109704232</fullName>
    </submittedName>
</protein>
<name>A0A6P5EG59_ANACO</name>
<organism evidence="4">
    <name type="scientific">Ananas comosus</name>
    <name type="common">Pineapple</name>
    <name type="synonym">Ananas ananas</name>
    <dbReference type="NCBI Taxonomy" id="4615"/>
    <lineage>
        <taxon>Eukaryota</taxon>
        <taxon>Viridiplantae</taxon>
        <taxon>Streptophyta</taxon>
        <taxon>Embryophyta</taxon>
        <taxon>Tracheophyta</taxon>
        <taxon>Spermatophyta</taxon>
        <taxon>Magnoliopsida</taxon>
        <taxon>Liliopsida</taxon>
        <taxon>Poales</taxon>
        <taxon>Bromeliaceae</taxon>
        <taxon>Bromelioideae</taxon>
        <taxon>Ananas</taxon>
    </lineage>
</organism>
<dbReference type="Proteomes" id="UP000515123">
    <property type="component" value="Unplaced"/>
</dbReference>
<evidence type="ECO:0000313" key="4">
    <source>
        <dbReference type="RefSeq" id="XP_020080588.1"/>
    </source>
</evidence>
<feature type="region of interest" description="Disordered" evidence="1">
    <location>
        <begin position="1"/>
        <end position="73"/>
    </location>
</feature>
<keyword evidence="2" id="KW-1185">Reference proteome</keyword>
<dbReference type="RefSeq" id="XP_020080587.1">
    <property type="nucleotide sequence ID" value="XM_020224998.1"/>
</dbReference>
<accession>A0A6P5EG59</accession>
<dbReference type="RefSeq" id="XP_020080588.1">
    <property type="nucleotide sequence ID" value="XM_020224999.1"/>
</dbReference>
<proteinExistence type="predicted"/>
<gene>
    <name evidence="3 4" type="primary">LOC109704232</name>
</gene>
<evidence type="ECO:0000313" key="3">
    <source>
        <dbReference type="RefSeq" id="XP_020080587.1"/>
    </source>
</evidence>
<evidence type="ECO:0000256" key="1">
    <source>
        <dbReference type="SAM" id="MobiDB-lite"/>
    </source>
</evidence>